<dbReference type="EMBL" id="JAULSU010000003">
    <property type="protein sequence ID" value="KAK0623799.1"/>
    <property type="molecule type" value="Genomic_DNA"/>
</dbReference>
<dbReference type="AlphaFoldDB" id="A0AA39WY58"/>
<sequence length="224" mass="22761">MQLSLFTATLLATAAWAVPAPALDGTMELSRRTEHGAAALAARSNYVECHQNCVRGCTGNPGICSAVCNIACANAGEAEHETAALVAREAVDSAASTLVAREEGALAARSNYVECHQNCVRGCTGNPGICSAVCNIACANAGEAEHETAALAAREAVDSAASTLVAREGALAARSNYVECHQNCVRGCTGNPGICSAVCNIACANAGEAEHEVAALAARQSIEE</sequence>
<reference evidence="2" key="1">
    <citation type="submission" date="2023-06" db="EMBL/GenBank/DDBJ databases">
        <title>Genome-scale phylogeny and comparative genomics of the fungal order Sordariales.</title>
        <authorList>
            <consortium name="Lawrence Berkeley National Laboratory"/>
            <person name="Hensen N."/>
            <person name="Bonometti L."/>
            <person name="Westerberg I."/>
            <person name="Brannstrom I.O."/>
            <person name="Guillou S."/>
            <person name="Cros-Aarteil S."/>
            <person name="Calhoun S."/>
            <person name="Haridas S."/>
            <person name="Kuo A."/>
            <person name="Mondo S."/>
            <person name="Pangilinan J."/>
            <person name="Riley R."/>
            <person name="Labutti K."/>
            <person name="Andreopoulos B."/>
            <person name="Lipzen A."/>
            <person name="Chen C."/>
            <person name="Yanf M."/>
            <person name="Daum C."/>
            <person name="Ng V."/>
            <person name="Clum A."/>
            <person name="Steindorff A."/>
            <person name="Ohm R."/>
            <person name="Martin F."/>
            <person name="Silar P."/>
            <person name="Natvig D."/>
            <person name="Lalanne C."/>
            <person name="Gautier V."/>
            <person name="Ament-Velasquez S.L."/>
            <person name="Kruys A."/>
            <person name="Hutchinson M.I."/>
            <person name="Powell A.J."/>
            <person name="Barry K."/>
            <person name="Miller A.N."/>
            <person name="Grigoriev I.V."/>
            <person name="Debuchy R."/>
            <person name="Gladieux P."/>
            <person name="Thoren M.H."/>
            <person name="Johannesson H."/>
        </authorList>
    </citation>
    <scope>NUCLEOTIDE SEQUENCE</scope>
    <source>
        <strain evidence="2">CBS 606.72</strain>
    </source>
</reference>
<keyword evidence="3" id="KW-1185">Reference proteome</keyword>
<evidence type="ECO:0000313" key="3">
    <source>
        <dbReference type="Proteomes" id="UP001175000"/>
    </source>
</evidence>
<comment type="caution">
    <text evidence="2">The sequence shown here is derived from an EMBL/GenBank/DDBJ whole genome shotgun (WGS) entry which is preliminary data.</text>
</comment>
<evidence type="ECO:0000313" key="2">
    <source>
        <dbReference type="EMBL" id="KAK0623799.1"/>
    </source>
</evidence>
<accession>A0AA39WY58</accession>
<keyword evidence="1" id="KW-0732">Signal</keyword>
<name>A0AA39WY58_9PEZI</name>
<gene>
    <name evidence="2" type="ORF">B0T14DRAFT_495215</name>
</gene>
<evidence type="ECO:0000256" key="1">
    <source>
        <dbReference type="SAM" id="SignalP"/>
    </source>
</evidence>
<feature type="chain" id="PRO_5041296169" evidence="1">
    <location>
        <begin position="18"/>
        <end position="224"/>
    </location>
</feature>
<feature type="signal peptide" evidence="1">
    <location>
        <begin position="1"/>
        <end position="17"/>
    </location>
</feature>
<proteinExistence type="predicted"/>
<organism evidence="2 3">
    <name type="scientific">Immersiella caudata</name>
    <dbReference type="NCBI Taxonomy" id="314043"/>
    <lineage>
        <taxon>Eukaryota</taxon>
        <taxon>Fungi</taxon>
        <taxon>Dikarya</taxon>
        <taxon>Ascomycota</taxon>
        <taxon>Pezizomycotina</taxon>
        <taxon>Sordariomycetes</taxon>
        <taxon>Sordariomycetidae</taxon>
        <taxon>Sordariales</taxon>
        <taxon>Lasiosphaeriaceae</taxon>
        <taxon>Immersiella</taxon>
    </lineage>
</organism>
<dbReference type="Proteomes" id="UP001175000">
    <property type="component" value="Unassembled WGS sequence"/>
</dbReference>
<protein>
    <submittedName>
        <fullName evidence="2">Uncharacterized protein</fullName>
    </submittedName>
</protein>